<evidence type="ECO:0000313" key="2">
    <source>
        <dbReference type="Proteomes" id="UP000789375"/>
    </source>
</evidence>
<feature type="non-terminal residue" evidence="1">
    <location>
        <position position="1"/>
    </location>
</feature>
<organism evidence="1 2">
    <name type="scientific">Funneliformis mosseae</name>
    <name type="common">Endomycorrhizal fungus</name>
    <name type="synonym">Glomus mosseae</name>
    <dbReference type="NCBI Taxonomy" id="27381"/>
    <lineage>
        <taxon>Eukaryota</taxon>
        <taxon>Fungi</taxon>
        <taxon>Fungi incertae sedis</taxon>
        <taxon>Mucoromycota</taxon>
        <taxon>Glomeromycotina</taxon>
        <taxon>Glomeromycetes</taxon>
        <taxon>Glomerales</taxon>
        <taxon>Glomeraceae</taxon>
        <taxon>Funneliformis</taxon>
    </lineage>
</organism>
<comment type="caution">
    <text evidence="1">The sequence shown here is derived from an EMBL/GenBank/DDBJ whole genome shotgun (WGS) entry which is preliminary data.</text>
</comment>
<dbReference type="Proteomes" id="UP000789375">
    <property type="component" value="Unassembled WGS sequence"/>
</dbReference>
<reference evidence="1" key="1">
    <citation type="submission" date="2021-06" db="EMBL/GenBank/DDBJ databases">
        <authorList>
            <person name="Kallberg Y."/>
            <person name="Tangrot J."/>
            <person name="Rosling A."/>
        </authorList>
    </citation>
    <scope>NUCLEOTIDE SEQUENCE</scope>
    <source>
        <strain evidence="1">87-6 pot B 2015</strain>
    </source>
</reference>
<gene>
    <name evidence="1" type="ORF">FMOSSE_LOCUS13993</name>
</gene>
<protein>
    <submittedName>
        <fullName evidence="1">7527_t:CDS:1</fullName>
    </submittedName>
</protein>
<accession>A0A9N9HTM6</accession>
<sequence>TRTTKACSLHKLVLCWLKLKNAYGMPVFANAYGPQSIDILER</sequence>
<evidence type="ECO:0000313" key="1">
    <source>
        <dbReference type="EMBL" id="CAG8704937.1"/>
    </source>
</evidence>
<proteinExistence type="predicted"/>
<dbReference type="EMBL" id="CAJVPP010009469">
    <property type="protein sequence ID" value="CAG8704937.1"/>
    <property type="molecule type" value="Genomic_DNA"/>
</dbReference>
<name>A0A9N9HTM6_FUNMO</name>
<dbReference type="AlphaFoldDB" id="A0A9N9HTM6"/>
<keyword evidence="2" id="KW-1185">Reference proteome</keyword>